<dbReference type="InterPro" id="IPR010264">
    <property type="entry name" value="Self-incomp_S1"/>
</dbReference>
<comment type="similarity">
    <text evidence="2 6">Belongs to the plant self-incompatibility (S1) protein family.</text>
</comment>
<organism evidence="8 9">
    <name type="scientific">Brassica campestris</name>
    <name type="common">Field mustard</name>
    <dbReference type="NCBI Taxonomy" id="3711"/>
    <lineage>
        <taxon>Eukaryota</taxon>
        <taxon>Viridiplantae</taxon>
        <taxon>Streptophyta</taxon>
        <taxon>Embryophyta</taxon>
        <taxon>Tracheophyta</taxon>
        <taxon>Spermatophyta</taxon>
        <taxon>Magnoliopsida</taxon>
        <taxon>eudicotyledons</taxon>
        <taxon>Gunneridae</taxon>
        <taxon>Pentapetalae</taxon>
        <taxon>rosids</taxon>
        <taxon>malvids</taxon>
        <taxon>Brassicales</taxon>
        <taxon>Brassicaceae</taxon>
        <taxon>Brassiceae</taxon>
        <taxon>Brassica</taxon>
    </lineage>
</organism>
<evidence type="ECO:0000313" key="8">
    <source>
        <dbReference type="EMBL" id="RID79438.1"/>
    </source>
</evidence>
<feature type="signal peptide" evidence="6">
    <location>
        <begin position="1"/>
        <end position="21"/>
    </location>
</feature>
<evidence type="ECO:0000313" key="10">
    <source>
        <dbReference type="Proteomes" id="UP000694005"/>
    </source>
</evidence>
<dbReference type="Pfam" id="PF05938">
    <property type="entry name" value="Self-incomp_S1"/>
    <property type="match status" value="1"/>
</dbReference>
<sequence length="138" mass="15951">MNSFSFVFLVTIALFAELSEARCHKHVLTFQNSLASSHDTLQVHCKSGNDDLGVHFVKFSDPVYDIRFGDNIFIGTYWDCLIQHGPKMEYVLNFRAYTSGPVPRCGQWHTWIAKDDGIYFSKNGKPEEKKFDWTKYNS</sequence>
<dbReference type="Proteomes" id="UP000694005">
    <property type="component" value="Chromosome A01"/>
</dbReference>
<reference evidence="7 10" key="2">
    <citation type="submission" date="2021-07" db="EMBL/GenBank/DDBJ databases">
        <authorList>
            <consortium name="Genoscope - CEA"/>
            <person name="William W."/>
        </authorList>
    </citation>
    <scope>NUCLEOTIDE SEQUENCE [LARGE SCALE GENOMIC DNA]</scope>
</reference>
<evidence type="ECO:0000256" key="2">
    <source>
        <dbReference type="ARBA" id="ARBA00005581"/>
    </source>
</evidence>
<dbReference type="EMBL" id="LS974617">
    <property type="protein sequence ID" value="CAG7888459.1"/>
    <property type="molecule type" value="Genomic_DNA"/>
</dbReference>
<keyword evidence="5 6" id="KW-0732">Signal</keyword>
<dbReference type="Proteomes" id="UP000264353">
    <property type="component" value="Chromosome A1"/>
</dbReference>
<dbReference type="EMBL" id="CM010628">
    <property type="protein sequence ID" value="RID79438.1"/>
    <property type="molecule type" value="Genomic_DNA"/>
</dbReference>
<keyword evidence="4 6" id="KW-0964">Secreted</keyword>
<dbReference type="PANTHER" id="PTHR31232:SF116">
    <property type="entry name" value="S-PROTEIN HOMOLOG"/>
    <property type="match status" value="1"/>
</dbReference>
<name>A0A398ARG6_BRACM</name>
<evidence type="ECO:0000256" key="4">
    <source>
        <dbReference type="ARBA" id="ARBA00022525"/>
    </source>
</evidence>
<accession>A0A398ARG6</accession>
<protein>
    <recommendedName>
        <fullName evidence="6">S-protein homolog</fullName>
    </recommendedName>
</protein>
<evidence type="ECO:0000313" key="9">
    <source>
        <dbReference type="Proteomes" id="UP000264353"/>
    </source>
</evidence>
<evidence type="ECO:0000256" key="1">
    <source>
        <dbReference type="ARBA" id="ARBA00004613"/>
    </source>
</evidence>
<gene>
    <name evidence="7" type="ORF">BRAPAZ1V2_A01P25350.2</name>
    <name evidence="8" type="ORF">BRARA_A02174</name>
</gene>
<evidence type="ECO:0000313" key="7">
    <source>
        <dbReference type="EMBL" id="CAG7888459.1"/>
    </source>
</evidence>
<reference evidence="8 9" key="1">
    <citation type="submission" date="2018-06" db="EMBL/GenBank/DDBJ databases">
        <title>WGS assembly of Brassica rapa FPsc.</title>
        <authorList>
            <person name="Bowman J."/>
            <person name="Kohchi T."/>
            <person name="Yamato K."/>
            <person name="Jenkins J."/>
            <person name="Shu S."/>
            <person name="Ishizaki K."/>
            <person name="Yamaoka S."/>
            <person name="Nishihama R."/>
            <person name="Nakamura Y."/>
            <person name="Berger F."/>
            <person name="Adam C."/>
            <person name="Aki S."/>
            <person name="Althoff F."/>
            <person name="Araki T."/>
            <person name="Arteaga-Vazquez M."/>
            <person name="Balasubrmanian S."/>
            <person name="Bauer D."/>
            <person name="Boehm C."/>
            <person name="Briginshaw L."/>
            <person name="Caballero-Perez J."/>
            <person name="Catarino B."/>
            <person name="Chen F."/>
            <person name="Chiyoda S."/>
            <person name="Chovatia M."/>
            <person name="Davies K."/>
            <person name="Delmans M."/>
            <person name="Demura T."/>
            <person name="Dierschke T."/>
            <person name="Dolan L."/>
            <person name="Dorantes-Acosta A."/>
            <person name="Eklund D."/>
            <person name="Florent S."/>
            <person name="Flores-Sandoval E."/>
            <person name="Fujiyama A."/>
            <person name="Fukuzawa H."/>
            <person name="Galik B."/>
            <person name="Grimanelli D."/>
            <person name="Grimwood J."/>
            <person name="Grossniklaus U."/>
            <person name="Hamada T."/>
            <person name="Haseloff J."/>
            <person name="Hetherington A."/>
            <person name="Higo A."/>
            <person name="Hirakawa Y."/>
            <person name="Hundley H."/>
            <person name="Ikeda Y."/>
            <person name="Inoue K."/>
            <person name="Inoue S."/>
            <person name="Ishida S."/>
            <person name="Jia Q."/>
            <person name="Kakita M."/>
            <person name="Kanazawa T."/>
            <person name="Kawai Y."/>
            <person name="Kawashima T."/>
            <person name="Kennedy M."/>
            <person name="Kinose K."/>
            <person name="Kinoshita T."/>
            <person name="Kohara Y."/>
            <person name="Koide E."/>
            <person name="Komatsu K."/>
            <person name="Kopischke S."/>
            <person name="Kubo M."/>
            <person name="Kyozuka J."/>
            <person name="Lagercrantz U."/>
            <person name="Lin S."/>
            <person name="Lindquist E."/>
            <person name="Lipzen A."/>
            <person name="Lu C."/>
            <person name="Luna E."/>
            <person name="Martienssen R."/>
            <person name="Minamino N."/>
            <person name="Mizutani M."/>
            <person name="Mizutani M."/>
            <person name="Mochizuki N."/>
            <person name="Monte I."/>
            <person name="Mosher R."/>
            <person name="Nagasaki H."/>
            <person name="Nakagami H."/>
            <person name="Naramoto S."/>
            <person name="Nishitani K."/>
            <person name="Ohtani M."/>
            <person name="Okamoto T."/>
            <person name="Okumura M."/>
            <person name="Phillips J."/>
            <person name="Pollak B."/>
            <person name="Reinders A."/>
            <person name="Roevekamp M."/>
            <person name="Sano R."/>
            <person name="Sawa S."/>
            <person name="Schmid M."/>
            <person name="Shirakawa M."/>
            <person name="Solano R."/>
            <person name="Spunde A."/>
            <person name="Suetsugu N."/>
            <person name="Sugano S."/>
            <person name="Sugiyama A."/>
            <person name="Sun R."/>
            <person name="Suzuki Y."/>
            <person name="Takenaka M."/>
            <person name="Takezawa D."/>
            <person name="Tomogane H."/>
            <person name="Tsuzuki M."/>
            <person name="Ueda T."/>
            <person name="Umeda M."/>
            <person name="Ward J."/>
            <person name="Watanabe Y."/>
            <person name="Yazaki K."/>
            <person name="Yokoyama R."/>
            <person name="Yoshitake Y."/>
            <person name="Yotsui I."/>
            <person name="Zachgo S."/>
            <person name="Schmutz J."/>
        </authorList>
    </citation>
    <scope>NUCLEOTIDE SEQUENCE [LARGE SCALE GENOMIC DNA]</scope>
    <source>
        <strain evidence="9">cv. B-3</strain>
    </source>
</reference>
<dbReference type="GO" id="GO:0060320">
    <property type="term" value="P:rejection of self pollen"/>
    <property type="evidence" value="ECO:0007669"/>
    <property type="project" value="UniProtKB-KW"/>
</dbReference>
<comment type="subcellular location">
    <subcellularLocation>
        <location evidence="1 6">Secreted</location>
    </subcellularLocation>
</comment>
<dbReference type="PANTHER" id="PTHR31232">
    <property type="match status" value="1"/>
</dbReference>
<dbReference type="Gramene" id="A01p25350.2_BraZ1">
    <property type="protein sequence ID" value="A01p25350.2_BraZ1.CDS.1"/>
    <property type="gene ID" value="A01g25350.2_BraZ1"/>
</dbReference>
<keyword evidence="3 6" id="KW-0713">Self-incompatibility</keyword>
<evidence type="ECO:0000256" key="5">
    <source>
        <dbReference type="ARBA" id="ARBA00022729"/>
    </source>
</evidence>
<evidence type="ECO:0000256" key="3">
    <source>
        <dbReference type="ARBA" id="ARBA00022471"/>
    </source>
</evidence>
<feature type="chain" id="PRO_5039959391" description="S-protein homolog" evidence="6">
    <location>
        <begin position="22"/>
        <end position="138"/>
    </location>
</feature>
<evidence type="ECO:0000256" key="6">
    <source>
        <dbReference type="RuleBase" id="RU367044"/>
    </source>
</evidence>
<dbReference type="GO" id="GO:0005576">
    <property type="term" value="C:extracellular region"/>
    <property type="evidence" value="ECO:0007669"/>
    <property type="project" value="UniProtKB-SubCell"/>
</dbReference>
<proteinExistence type="inferred from homology"/>
<dbReference type="AlphaFoldDB" id="A0A398ARG6"/>